<dbReference type="PANTHER" id="PTHR30574:SF1">
    <property type="entry name" value="SULPHUR TRANSPORT DOMAIN-CONTAINING PROTEIN"/>
    <property type="match status" value="1"/>
</dbReference>
<evidence type="ECO:0000313" key="10">
    <source>
        <dbReference type="EMBL" id="AFG34946.1"/>
    </source>
</evidence>
<evidence type="ECO:0000256" key="4">
    <source>
        <dbReference type="ARBA" id="ARBA00022519"/>
    </source>
</evidence>
<dbReference type="PATRIC" id="fig|771875.3.peg.854"/>
<keyword evidence="3" id="KW-1003">Cell membrane</keyword>
<dbReference type="Proteomes" id="UP000007384">
    <property type="component" value="Chromosome"/>
</dbReference>
<dbReference type="RefSeq" id="WP_014451389.1">
    <property type="nucleotide sequence ID" value="NC_017095.1"/>
</dbReference>
<keyword evidence="7 9" id="KW-0472">Membrane</keyword>
<feature type="transmembrane region" description="Helical" evidence="9">
    <location>
        <begin position="76"/>
        <end position="97"/>
    </location>
</feature>
<organism evidence="10 11">
    <name type="scientific">Fervidobacterium pennivorans (strain DSM 9078 / Ven5)</name>
    <dbReference type="NCBI Taxonomy" id="771875"/>
    <lineage>
        <taxon>Bacteria</taxon>
        <taxon>Thermotogati</taxon>
        <taxon>Thermotogota</taxon>
        <taxon>Thermotogae</taxon>
        <taxon>Thermotogales</taxon>
        <taxon>Fervidobacteriaceae</taxon>
        <taxon>Fervidobacterium</taxon>
    </lineage>
</organism>
<dbReference type="InterPro" id="IPR007272">
    <property type="entry name" value="Sulf_transp_TsuA/YedE"/>
</dbReference>
<feature type="transmembrane region" description="Helical" evidence="9">
    <location>
        <begin position="191"/>
        <end position="209"/>
    </location>
</feature>
<evidence type="ECO:0000256" key="3">
    <source>
        <dbReference type="ARBA" id="ARBA00022475"/>
    </source>
</evidence>
<evidence type="ECO:0000256" key="6">
    <source>
        <dbReference type="ARBA" id="ARBA00022989"/>
    </source>
</evidence>
<sequence>MSWTGLLIGIIFGFILQRGRICFNSAFRDLVFFKDNYLFKLYTFTLGLQAILFVVFAQVGVITLNPKPFNIVGNTLGAFIFGLGMVLAGGCASGVTYRSGEGMTTAWMAAIMYGLTATATKNGALSFISTWIGKFNVNVQHASNIYNANSGPTLSDVFKLNPLVMAIIFAVVLWIYTFATKTTERSTKLSWKVSAVLLAILAVFAWWTSQKSGRMYGLGITGGWINLFSAFTSAKPLNWEGFEIIGIIIGAAISAVAAKEFKLRMPKNPITYVQVIVGGFLMGVGAVMASGCNIGHALTGVAQMSIGSIVSTIFFMLGNWTMAWFLFGRK</sequence>
<dbReference type="HOGENOM" id="CLU_050656_0_1_0"/>
<dbReference type="KEGG" id="fpe:Ferpe_0830"/>
<feature type="transmembrane region" description="Helical" evidence="9">
    <location>
        <begin position="301"/>
        <end position="327"/>
    </location>
</feature>
<keyword evidence="5 9" id="KW-0812">Transmembrane</keyword>
<proteinExistence type="inferred from homology"/>
<keyword evidence="4" id="KW-0997">Cell inner membrane</keyword>
<keyword evidence="11" id="KW-1185">Reference proteome</keyword>
<keyword evidence="6 9" id="KW-1133">Transmembrane helix</keyword>
<keyword evidence="2" id="KW-0813">Transport</keyword>
<accession>H9UBQ3</accession>
<name>H9UBQ3_FERPD</name>
<dbReference type="AlphaFoldDB" id="H9UBQ3"/>
<feature type="transmembrane region" description="Helical" evidence="9">
    <location>
        <begin position="270"/>
        <end position="289"/>
    </location>
</feature>
<dbReference type="PANTHER" id="PTHR30574">
    <property type="entry name" value="INNER MEMBRANE PROTEIN YEDE"/>
    <property type="match status" value="1"/>
</dbReference>
<dbReference type="eggNOG" id="COG2391">
    <property type="taxonomic scope" value="Bacteria"/>
</dbReference>
<protein>
    <submittedName>
        <fullName evidence="10">Transporter component</fullName>
    </submittedName>
</protein>
<evidence type="ECO:0000256" key="2">
    <source>
        <dbReference type="ARBA" id="ARBA00022448"/>
    </source>
</evidence>
<evidence type="ECO:0000256" key="8">
    <source>
        <dbReference type="ARBA" id="ARBA00035655"/>
    </source>
</evidence>
<evidence type="ECO:0000256" key="1">
    <source>
        <dbReference type="ARBA" id="ARBA00004429"/>
    </source>
</evidence>
<dbReference type="GO" id="GO:0005886">
    <property type="term" value="C:plasma membrane"/>
    <property type="evidence" value="ECO:0007669"/>
    <property type="project" value="UniProtKB-SubCell"/>
</dbReference>
<dbReference type="EMBL" id="CP003260">
    <property type="protein sequence ID" value="AFG34946.1"/>
    <property type="molecule type" value="Genomic_DNA"/>
</dbReference>
<comment type="similarity">
    <text evidence="8">Belongs to the TsuA/YedE (TC 9.B.102) family.</text>
</comment>
<evidence type="ECO:0000256" key="7">
    <source>
        <dbReference type="ARBA" id="ARBA00023136"/>
    </source>
</evidence>
<evidence type="ECO:0000313" key="11">
    <source>
        <dbReference type="Proteomes" id="UP000007384"/>
    </source>
</evidence>
<evidence type="ECO:0000256" key="5">
    <source>
        <dbReference type="ARBA" id="ARBA00022692"/>
    </source>
</evidence>
<comment type="subcellular location">
    <subcellularLocation>
        <location evidence="1">Cell inner membrane</location>
        <topology evidence="1">Multi-pass membrane protein</topology>
    </subcellularLocation>
</comment>
<feature type="transmembrane region" description="Helical" evidence="9">
    <location>
        <begin position="241"/>
        <end position="258"/>
    </location>
</feature>
<feature type="transmembrane region" description="Helical" evidence="9">
    <location>
        <begin position="160"/>
        <end position="179"/>
    </location>
</feature>
<feature type="transmembrane region" description="Helical" evidence="9">
    <location>
        <begin position="42"/>
        <end position="64"/>
    </location>
</feature>
<reference evidence="10" key="1">
    <citation type="submission" date="2012-03" db="EMBL/GenBank/DDBJ databases">
        <title>Complete sequence of Fervidobacterium pennivorans DSM 9078.</title>
        <authorList>
            <consortium name="US DOE Joint Genome Institute"/>
            <person name="Lucas S."/>
            <person name="Han J."/>
            <person name="Lapidus A."/>
            <person name="Cheng J.-F."/>
            <person name="Goodwin L."/>
            <person name="Pitluck S."/>
            <person name="Peters L."/>
            <person name="Ovchinnikova G."/>
            <person name="Lu M."/>
            <person name="Detter J.C."/>
            <person name="Han C."/>
            <person name="Tapia R."/>
            <person name="Land M."/>
            <person name="Hauser L."/>
            <person name="Kyrpides N."/>
            <person name="Ivanova N."/>
            <person name="Pagani I."/>
            <person name="Noll K.M."/>
            <person name="Woyke T."/>
        </authorList>
    </citation>
    <scope>NUCLEOTIDE SEQUENCE</scope>
    <source>
        <strain evidence="10">DSM 9078</strain>
    </source>
</reference>
<dbReference type="Pfam" id="PF04143">
    <property type="entry name" value="Sulf_transp"/>
    <property type="match status" value="1"/>
</dbReference>
<dbReference type="STRING" id="771875.Ferpe_0830"/>
<dbReference type="OrthoDB" id="9794165at2"/>
<evidence type="ECO:0000256" key="9">
    <source>
        <dbReference type="SAM" id="Phobius"/>
    </source>
</evidence>
<gene>
    <name evidence="10" type="ordered locus">Ferpe_0830</name>
</gene>